<feature type="transmembrane region" description="Helical" evidence="1">
    <location>
        <begin position="169"/>
        <end position="188"/>
    </location>
</feature>
<evidence type="ECO:0000313" key="3">
    <source>
        <dbReference type="Proteomes" id="UP000256645"/>
    </source>
</evidence>
<organism evidence="2 3">
    <name type="scientific">Coleophoma cylindrospora</name>
    <dbReference type="NCBI Taxonomy" id="1849047"/>
    <lineage>
        <taxon>Eukaryota</taxon>
        <taxon>Fungi</taxon>
        <taxon>Dikarya</taxon>
        <taxon>Ascomycota</taxon>
        <taxon>Pezizomycotina</taxon>
        <taxon>Leotiomycetes</taxon>
        <taxon>Helotiales</taxon>
        <taxon>Dermateaceae</taxon>
        <taxon>Coleophoma</taxon>
    </lineage>
</organism>
<dbReference type="OrthoDB" id="5427664at2759"/>
<reference evidence="2 3" key="1">
    <citation type="journal article" date="2018" name="IMA Fungus">
        <title>IMA Genome-F 9: Draft genome sequence of Annulohypoxylon stygium, Aspergillus mulundensis, Berkeleyomyces basicola (syn. Thielaviopsis basicola), Ceratocystis smalleyi, two Cercospora beticola strains, Coleophoma cylindrospora, Fusarium fracticaudum, Phialophora cf. hyalina, and Morchella septimelata.</title>
        <authorList>
            <person name="Wingfield B.D."/>
            <person name="Bills G.F."/>
            <person name="Dong Y."/>
            <person name="Huang W."/>
            <person name="Nel W.J."/>
            <person name="Swalarsk-Parry B.S."/>
            <person name="Vaghefi N."/>
            <person name="Wilken P.M."/>
            <person name="An Z."/>
            <person name="de Beer Z.W."/>
            <person name="De Vos L."/>
            <person name="Chen L."/>
            <person name="Duong T.A."/>
            <person name="Gao Y."/>
            <person name="Hammerbacher A."/>
            <person name="Kikkert J.R."/>
            <person name="Li Y."/>
            <person name="Li H."/>
            <person name="Li K."/>
            <person name="Li Q."/>
            <person name="Liu X."/>
            <person name="Ma X."/>
            <person name="Naidoo K."/>
            <person name="Pethybridge S.J."/>
            <person name="Sun J."/>
            <person name="Steenkamp E.T."/>
            <person name="van der Nest M.A."/>
            <person name="van Wyk S."/>
            <person name="Wingfield M.J."/>
            <person name="Xiong C."/>
            <person name="Yue Q."/>
            <person name="Zhang X."/>
        </authorList>
    </citation>
    <scope>NUCLEOTIDE SEQUENCE [LARGE SCALE GENOMIC DNA]</scope>
    <source>
        <strain evidence="2 3">BP6252</strain>
    </source>
</reference>
<comment type="caution">
    <text evidence="2">The sequence shown here is derived from an EMBL/GenBank/DDBJ whole genome shotgun (WGS) entry which is preliminary data.</text>
</comment>
<keyword evidence="1" id="KW-0812">Transmembrane</keyword>
<feature type="transmembrane region" description="Helical" evidence="1">
    <location>
        <begin position="257"/>
        <end position="289"/>
    </location>
</feature>
<accession>A0A3D8Q5H4</accession>
<keyword evidence="1" id="KW-0472">Membrane</keyword>
<gene>
    <name evidence="2" type="ORF">BP6252_13877</name>
</gene>
<keyword evidence="1" id="KW-1133">Transmembrane helix</keyword>
<feature type="transmembrane region" description="Helical" evidence="1">
    <location>
        <begin position="6"/>
        <end position="25"/>
    </location>
</feature>
<keyword evidence="3" id="KW-1185">Reference proteome</keyword>
<feature type="transmembrane region" description="Helical" evidence="1">
    <location>
        <begin position="126"/>
        <end position="149"/>
    </location>
</feature>
<dbReference type="AlphaFoldDB" id="A0A3D8Q5H4"/>
<feature type="transmembrane region" description="Helical" evidence="1">
    <location>
        <begin position="69"/>
        <end position="88"/>
    </location>
</feature>
<evidence type="ECO:0000313" key="2">
    <source>
        <dbReference type="EMBL" id="RDW57062.1"/>
    </source>
</evidence>
<feature type="transmembrane region" description="Helical" evidence="1">
    <location>
        <begin position="94"/>
        <end position="119"/>
    </location>
</feature>
<protein>
    <submittedName>
        <fullName evidence="2">Uncharacterized protein</fullName>
    </submittedName>
</protein>
<dbReference type="EMBL" id="PDLM01000024">
    <property type="protein sequence ID" value="RDW57062.1"/>
    <property type="molecule type" value="Genomic_DNA"/>
</dbReference>
<dbReference type="Proteomes" id="UP000256645">
    <property type="component" value="Unassembled WGS sequence"/>
</dbReference>
<sequence>MLKVMLAFVLAGAMTMVASIMSLVLQYKRDRQDSIPICQNNPMSGKVLPIDFWIHVWEEFLLQFSDQQLLLGLIVLVCAFLEYFHSSLGGNDNFWLAADVACFSMFNHALTMLALLTFFRKHKRLAVLRIFFMMVVFGLWATIEFYELYPSGPYHKPIRLVRFWHSATYIEYFGVSWTYVFTCFPVFISKEAITVGRAICSKDANKLREGLKVWKEKHTSSSRRWYTLLPNEFRSTLVRLLFRLENSSKRKRDTISILYVLFLSKTGTGVILSTLWFFTISALGVAFFSSTGIDSWDYGQAPSLTTALLPVQSFLSAIASAESSRRSYLQLVSREEDF</sequence>
<name>A0A3D8Q5H4_9HELO</name>
<evidence type="ECO:0000256" key="1">
    <source>
        <dbReference type="SAM" id="Phobius"/>
    </source>
</evidence>
<proteinExistence type="predicted"/>